<evidence type="ECO:0000313" key="2">
    <source>
        <dbReference type="Proteomes" id="UP001597018"/>
    </source>
</evidence>
<dbReference type="RefSeq" id="WP_345601371.1">
    <property type="nucleotide sequence ID" value="NZ_BAABLT010000033.1"/>
</dbReference>
<reference evidence="2" key="1">
    <citation type="journal article" date="2019" name="Int. J. Syst. Evol. Microbiol.">
        <title>The Global Catalogue of Microorganisms (GCM) 10K type strain sequencing project: providing services to taxonomists for standard genome sequencing and annotation.</title>
        <authorList>
            <consortium name="The Broad Institute Genomics Platform"/>
            <consortium name="The Broad Institute Genome Sequencing Center for Infectious Disease"/>
            <person name="Wu L."/>
            <person name="Ma J."/>
        </authorList>
    </citation>
    <scope>NUCLEOTIDE SEQUENCE [LARGE SCALE GENOMIC DNA]</scope>
    <source>
        <strain evidence="2">CCUG 56401</strain>
    </source>
</reference>
<organism evidence="1 2">
    <name type="scientific">Saccharopolyspora rosea</name>
    <dbReference type="NCBI Taxonomy" id="524884"/>
    <lineage>
        <taxon>Bacteria</taxon>
        <taxon>Bacillati</taxon>
        <taxon>Actinomycetota</taxon>
        <taxon>Actinomycetes</taxon>
        <taxon>Pseudonocardiales</taxon>
        <taxon>Pseudonocardiaceae</taxon>
        <taxon>Saccharopolyspora</taxon>
    </lineage>
</organism>
<gene>
    <name evidence="1" type="ORF">ACFQ16_04890</name>
</gene>
<comment type="caution">
    <text evidence="1">The sequence shown here is derived from an EMBL/GenBank/DDBJ whole genome shotgun (WGS) entry which is preliminary data.</text>
</comment>
<proteinExistence type="predicted"/>
<keyword evidence="2" id="KW-1185">Reference proteome</keyword>
<dbReference type="EMBL" id="JBHTIW010000002">
    <property type="protein sequence ID" value="MFD0919075.1"/>
    <property type="molecule type" value="Genomic_DNA"/>
</dbReference>
<dbReference type="Proteomes" id="UP001597018">
    <property type="component" value="Unassembled WGS sequence"/>
</dbReference>
<name>A0ABW3FLN1_9PSEU</name>
<sequence length="84" mass="8826">MSPTALELNQRERSTLRAVAAGRVEMTSGSEPDLFVDGLCYSDQATAHGLVHKGLLKPGSYRGPRASAVLTDIGRAMLNGGAAR</sequence>
<accession>A0ABW3FLN1</accession>
<evidence type="ECO:0000313" key="1">
    <source>
        <dbReference type="EMBL" id="MFD0919075.1"/>
    </source>
</evidence>
<protein>
    <submittedName>
        <fullName evidence="1">Uncharacterized protein</fullName>
    </submittedName>
</protein>